<evidence type="ECO:0000256" key="3">
    <source>
        <dbReference type="SAM" id="MobiDB-lite"/>
    </source>
</evidence>
<dbReference type="KEGG" id="ncs:NCAS_0A09370"/>
<feature type="compositionally biased region" description="Acidic residues" evidence="3">
    <location>
        <begin position="376"/>
        <end position="386"/>
    </location>
</feature>
<keyword evidence="1" id="KW-0443">Lipid metabolism</keyword>
<feature type="domain" description="EH" evidence="4">
    <location>
        <begin position="481"/>
        <end position="576"/>
    </location>
</feature>
<dbReference type="AlphaFoldDB" id="G0V7P7"/>
<dbReference type="GO" id="GO:0000407">
    <property type="term" value="C:phagophore assembly site"/>
    <property type="evidence" value="ECO:0007669"/>
    <property type="project" value="UniProtKB-ARBA"/>
</dbReference>
<dbReference type="GeneID" id="96900974"/>
<sequence>MFQYVHEKKLPWLGSASEFFPTVIKVYWAGPRGTLSPLHCRYTSKMRFTRKKASHSSIIQELSEREKEDSLNAAQFTFRQHSNEQHSSSPVSLQGDEAIRQPEPRHLIPLTRFRSVGRSSPDRQHPIHLSASPLVSKAKGGPLPSVKRRSKSVDSEGIAVIAANLANNYISKPNKAWDLPRSDMSKRYESPVTINLGTAQERESLSRDSDEPSQTAAHPGMKNKAHSQGNLLDRDPARPISPEDNLVSALSLSSEEDNSLIASESDSIEISETPESYLDSNYKAVTKMNGNNITYKGTLPNLIPNYDQKQRRKKKISRLLKHARPFKAFSHQYVPNVIEPNVTVVSNNSGNTVVETDQNVQLKTSLRLPLYANSDDTSETDDENDYVDDHSSADDKPKLGRRDKLKRRIKRTTKVVVPHPHLPLHHHLNTVKTSRKQFNKDKPWKSHVDLGFVTEMERKRYESMWISNRFQYLNLLPWWPDNDSENQVKTNHPLPPDGLILGLVVKDIWLRSNLPMNILATIYQMIDFRMDGTLDRKSFIVGMWLIDQCLYGKKLPDRIEPKIWNSVDTYIIEPRR</sequence>
<dbReference type="eggNOG" id="KOG0998">
    <property type="taxonomic scope" value="Eukaryota"/>
</dbReference>
<reference key="2">
    <citation type="submission" date="2011-08" db="EMBL/GenBank/DDBJ databases">
        <title>Genome sequence of Naumovozyma castellii.</title>
        <authorList>
            <person name="Gordon J.L."/>
            <person name="Armisen D."/>
            <person name="Proux-Wera E."/>
            <person name="OhEigeartaigh S.S."/>
            <person name="Byrne K.P."/>
            <person name="Wolfe K.H."/>
        </authorList>
    </citation>
    <scope>NUCLEOTIDE SEQUENCE</scope>
    <source>
        <strain>Type strain:CBS 4309</strain>
    </source>
</reference>
<feature type="region of interest" description="Disordered" evidence="3">
    <location>
        <begin position="115"/>
        <end position="154"/>
    </location>
</feature>
<accession>G0V7P7</accession>
<dbReference type="PROSITE" id="PS50031">
    <property type="entry name" value="EH"/>
    <property type="match status" value="1"/>
</dbReference>
<dbReference type="Gene3D" id="1.10.238.10">
    <property type="entry name" value="EF-hand"/>
    <property type="match status" value="1"/>
</dbReference>
<evidence type="ECO:0000313" key="6">
    <source>
        <dbReference type="Proteomes" id="UP000001640"/>
    </source>
</evidence>
<dbReference type="SMART" id="SM00027">
    <property type="entry name" value="EH"/>
    <property type="match status" value="1"/>
</dbReference>
<evidence type="ECO:0000313" key="5">
    <source>
        <dbReference type="EMBL" id="CCC67495.1"/>
    </source>
</evidence>
<evidence type="ECO:0000259" key="4">
    <source>
        <dbReference type="PROSITE" id="PS50031"/>
    </source>
</evidence>
<dbReference type="InParanoid" id="G0V7P7"/>
<dbReference type="GO" id="GO:0031505">
    <property type="term" value="P:fungal-type cell wall organization"/>
    <property type="evidence" value="ECO:0007669"/>
    <property type="project" value="UniProtKB-ARBA"/>
</dbReference>
<dbReference type="InterPro" id="IPR000261">
    <property type="entry name" value="EH_dom"/>
</dbReference>
<feature type="compositionally biased region" description="Basic and acidic residues" evidence="3">
    <location>
        <begin position="200"/>
        <end position="210"/>
    </location>
</feature>
<dbReference type="OrthoDB" id="10045710at2759"/>
<dbReference type="FunCoup" id="G0V7P7">
    <property type="interactions" value="39"/>
</dbReference>
<dbReference type="GO" id="GO:0006629">
    <property type="term" value="P:lipid metabolic process"/>
    <property type="evidence" value="ECO:0007669"/>
    <property type="project" value="UniProtKB-KW"/>
</dbReference>
<protein>
    <recommendedName>
        <fullName evidence="4">EH domain-containing protein</fullName>
    </recommendedName>
</protein>
<comment type="similarity">
    <text evidence="2">Belongs to the IRS4 family.</text>
</comment>
<dbReference type="RefSeq" id="XP_003673876.1">
    <property type="nucleotide sequence ID" value="XM_003673828.1"/>
</dbReference>
<name>G0V7P7_NAUCA</name>
<dbReference type="HOGENOM" id="CLU_452143_0_0_1"/>
<evidence type="ECO:0000256" key="2">
    <source>
        <dbReference type="ARBA" id="ARBA00061579"/>
    </source>
</evidence>
<feature type="region of interest" description="Disordered" evidence="3">
    <location>
        <begin position="371"/>
        <end position="407"/>
    </location>
</feature>
<evidence type="ECO:0000256" key="1">
    <source>
        <dbReference type="ARBA" id="ARBA00023098"/>
    </source>
</evidence>
<dbReference type="STRING" id="1064592.G0V7P7"/>
<dbReference type="Pfam" id="PF12763">
    <property type="entry name" value="EH"/>
    <property type="match status" value="1"/>
</dbReference>
<keyword evidence="6" id="KW-1185">Reference proteome</keyword>
<gene>
    <name evidence="5" type="primary">NCAS0A09370</name>
    <name evidence="5" type="ordered locus">NCAS_0A09370</name>
</gene>
<dbReference type="SUPFAM" id="SSF47473">
    <property type="entry name" value="EF-hand"/>
    <property type="match status" value="1"/>
</dbReference>
<dbReference type="CDD" id="cd00052">
    <property type="entry name" value="EH"/>
    <property type="match status" value="1"/>
</dbReference>
<dbReference type="InterPro" id="IPR011992">
    <property type="entry name" value="EF-hand-dom_pair"/>
</dbReference>
<proteinExistence type="inferred from homology"/>
<reference evidence="6" key="1">
    <citation type="journal article" date="2011" name="Proc. Natl. Acad. Sci. U.S.A.">
        <title>Evolutionary erosion of yeast sex chromosomes by mating-type switching accidents.</title>
        <authorList>
            <person name="Gordon J.L."/>
            <person name="Armisen D."/>
            <person name="Proux-Wera E."/>
            <person name="Oheigeartaigh S.S."/>
            <person name="Byrne K.P."/>
            <person name="Wolfe K.H."/>
        </authorList>
    </citation>
    <scope>NUCLEOTIDE SEQUENCE [LARGE SCALE GENOMIC DNA]</scope>
    <source>
        <strain evidence="6">ATCC 76901 / BCRC 22586 / CBS 4309 / NBRC 1992 / NRRL Y-12630</strain>
    </source>
</reference>
<feature type="compositionally biased region" description="Basic and acidic residues" evidence="3">
    <location>
        <begin position="387"/>
        <end position="402"/>
    </location>
</feature>
<dbReference type="EMBL" id="HE576752">
    <property type="protein sequence ID" value="CCC67495.1"/>
    <property type="molecule type" value="Genomic_DNA"/>
</dbReference>
<dbReference type="FunFam" id="1.10.238.10:FF:000326">
    <property type="entry name" value="IRS4p EH domain-containing protein"/>
    <property type="match status" value="1"/>
</dbReference>
<feature type="region of interest" description="Disordered" evidence="3">
    <location>
        <begin position="188"/>
        <end position="243"/>
    </location>
</feature>
<dbReference type="Proteomes" id="UP000001640">
    <property type="component" value="Chromosome 1"/>
</dbReference>
<organism evidence="5 6">
    <name type="scientific">Naumovozyma castellii</name>
    <name type="common">Yeast</name>
    <name type="synonym">Saccharomyces castellii</name>
    <dbReference type="NCBI Taxonomy" id="27288"/>
    <lineage>
        <taxon>Eukaryota</taxon>
        <taxon>Fungi</taxon>
        <taxon>Dikarya</taxon>
        <taxon>Ascomycota</taxon>
        <taxon>Saccharomycotina</taxon>
        <taxon>Saccharomycetes</taxon>
        <taxon>Saccharomycetales</taxon>
        <taxon>Saccharomycetaceae</taxon>
        <taxon>Naumovozyma</taxon>
    </lineage>
</organism>